<comment type="caution">
    <text evidence="1">The sequence shown here is derived from an EMBL/GenBank/DDBJ whole genome shotgun (WGS) entry which is preliminary data.</text>
</comment>
<gene>
    <name evidence="1" type="ORF">FCN80_03720</name>
</gene>
<evidence type="ECO:0000313" key="1">
    <source>
        <dbReference type="EMBL" id="TKI08266.1"/>
    </source>
</evidence>
<dbReference type="EMBL" id="SZPQ01000002">
    <property type="protein sequence ID" value="TKI08266.1"/>
    <property type="molecule type" value="Genomic_DNA"/>
</dbReference>
<evidence type="ECO:0000313" key="2">
    <source>
        <dbReference type="Proteomes" id="UP000305202"/>
    </source>
</evidence>
<dbReference type="RefSeq" id="WP_136988539.1">
    <property type="nucleotide sequence ID" value="NZ_SZPQ01000002.1"/>
</dbReference>
<keyword evidence="2" id="KW-1185">Reference proteome</keyword>
<organism evidence="1 2">
    <name type="scientific">Martelella alba</name>
    <dbReference type="NCBI Taxonomy" id="2590451"/>
    <lineage>
        <taxon>Bacteria</taxon>
        <taxon>Pseudomonadati</taxon>
        <taxon>Pseudomonadota</taxon>
        <taxon>Alphaproteobacteria</taxon>
        <taxon>Hyphomicrobiales</taxon>
        <taxon>Aurantimonadaceae</taxon>
        <taxon>Martelella</taxon>
    </lineage>
</organism>
<reference evidence="1 2" key="1">
    <citation type="submission" date="2019-04" db="EMBL/GenBank/DDBJ databases">
        <authorList>
            <person name="Li M."/>
            <person name="Gao C."/>
        </authorList>
    </citation>
    <scope>NUCLEOTIDE SEQUENCE [LARGE SCALE GENOMIC DNA]</scope>
    <source>
        <strain evidence="1 2">BGMRC 2031</strain>
    </source>
</reference>
<dbReference type="Proteomes" id="UP000305202">
    <property type="component" value="Unassembled WGS sequence"/>
</dbReference>
<name>A0ABY2SQ92_9HYPH</name>
<accession>A0ABY2SQ92</accession>
<sequence length="96" mass="10675">MTVSIYGLTTPPDVFFTASEFIGGYLPETVPALTVISPSPAILAPEFIIHSMKKRPVRLIFTSVSDVFHSIQRLSMALKEATTFLNVKRSHRVWPA</sequence>
<protein>
    <submittedName>
        <fullName evidence="1">Uncharacterized protein</fullName>
    </submittedName>
</protein>
<proteinExistence type="predicted"/>